<dbReference type="InParanoid" id="H6QQD0"/>
<sequence length="496" mass="57042">MNLSEWRLALINAKLLPELSHVLTGFEFGFDQGIPVHKLGDLKWYTPDNHSSASDSADKIQKSIKEEVENKRMFGPFSHEEVRQRFPFFRTSPLGSVVNSDGKIRPINNLSYPRNDDKIRSVNSFVNKLNFSTTWDDFKTVASFFRNRTEPLKLALFDWAKAYRQIPTLMSQWPYLMVKDLDGGLYVDTRITFGGVAGCGSFGIPADAWKRIMEYEFDVVKIFRWVDDNLFIKTVDSACVMENITERSVKLGVATSMGKCSEFADEQKFIGFIWNGVNKTVRLPDKKLSERKSQIEVFLVGDTEFTFNQAQVLAGRLNHVAFILPQLRCYIRSVYRWMNQWKKQWATRKIPEDASFGIGVLVGRRWVQLRLKENWRISTPPRGIAWLETVAIRIGILMLQEMRIATRGSNFIVYTDNTTTESVLASRKSKDHHSNEEWKKIQGLLIESEMDLTPLRVISAENAADGLSRGIQRPHVSVDRVWINIPGDLQDFIFHA</sequence>
<dbReference type="OrthoDB" id="5149081at2759"/>
<accession>H6QQD0</accession>
<dbReference type="AlphaFoldDB" id="H6QQD0"/>
<gene>
    <name evidence="1" type="ORF">PGTG_21091</name>
</gene>
<dbReference type="VEuPathDB" id="FungiDB:PGTG_21091"/>
<keyword evidence="2" id="KW-1185">Reference proteome</keyword>
<dbReference type="HOGENOM" id="CLU_003292_8_2_1"/>
<protein>
    <submittedName>
        <fullName evidence="1">Uncharacterized protein</fullName>
    </submittedName>
</protein>
<dbReference type="KEGG" id="pgr:PGTG_21091"/>
<name>H6QQD0_PUCGT</name>
<organism evidence="1 2">
    <name type="scientific">Puccinia graminis f. sp. tritici (strain CRL 75-36-700-3 / race SCCL)</name>
    <name type="common">Black stem rust fungus</name>
    <dbReference type="NCBI Taxonomy" id="418459"/>
    <lineage>
        <taxon>Eukaryota</taxon>
        <taxon>Fungi</taxon>
        <taxon>Dikarya</taxon>
        <taxon>Basidiomycota</taxon>
        <taxon>Pucciniomycotina</taxon>
        <taxon>Pucciniomycetes</taxon>
        <taxon>Pucciniales</taxon>
        <taxon>Pucciniaceae</taxon>
        <taxon>Puccinia</taxon>
    </lineage>
</organism>
<proteinExistence type="predicted"/>
<dbReference type="SUPFAM" id="SSF56672">
    <property type="entry name" value="DNA/RNA polymerases"/>
    <property type="match status" value="1"/>
</dbReference>
<dbReference type="Proteomes" id="UP000008783">
    <property type="component" value="Unassembled WGS sequence"/>
</dbReference>
<dbReference type="GeneID" id="13542232"/>
<evidence type="ECO:0000313" key="1">
    <source>
        <dbReference type="EMBL" id="EHS62542.1"/>
    </source>
</evidence>
<reference evidence="2" key="1">
    <citation type="journal article" date="2011" name="Proc. Natl. Acad. Sci. U.S.A.">
        <title>Obligate biotrophy features unraveled by the genomic analysis of rust fungi.</title>
        <authorList>
            <person name="Duplessis S."/>
            <person name="Cuomo C.A."/>
            <person name="Lin Y.-C."/>
            <person name="Aerts A."/>
            <person name="Tisserant E."/>
            <person name="Veneault-Fourrey C."/>
            <person name="Joly D.L."/>
            <person name="Hacquard S."/>
            <person name="Amselem J."/>
            <person name="Cantarel B.L."/>
            <person name="Chiu R."/>
            <person name="Coutinho P.M."/>
            <person name="Feau N."/>
            <person name="Field M."/>
            <person name="Frey P."/>
            <person name="Gelhaye E."/>
            <person name="Goldberg J."/>
            <person name="Grabherr M.G."/>
            <person name="Kodira C.D."/>
            <person name="Kohler A."/>
            <person name="Kuees U."/>
            <person name="Lindquist E.A."/>
            <person name="Lucas S.M."/>
            <person name="Mago R."/>
            <person name="Mauceli E."/>
            <person name="Morin E."/>
            <person name="Murat C."/>
            <person name="Pangilinan J.L."/>
            <person name="Park R."/>
            <person name="Pearson M."/>
            <person name="Quesneville H."/>
            <person name="Rouhier N."/>
            <person name="Sakthikumar S."/>
            <person name="Salamov A.A."/>
            <person name="Schmutz J."/>
            <person name="Selles B."/>
            <person name="Shapiro H."/>
            <person name="Tanguay P."/>
            <person name="Tuskan G.A."/>
            <person name="Henrissat B."/>
            <person name="Van de Peer Y."/>
            <person name="Rouze P."/>
            <person name="Ellis J.G."/>
            <person name="Dodds P.N."/>
            <person name="Schein J.E."/>
            <person name="Zhong S."/>
            <person name="Hamelin R.C."/>
            <person name="Grigoriev I.V."/>
            <person name="Szabo L.J."/>
            <person name="Martin F."/>
        </authorList>
    </citation>
    <scope>NUCLEOTIDE SEQUENCE [LARGE SCALE GENOMIC DNA]</scope>
    <source>
        <strain evidence="2">CRL 75-36-700-3 / race SCCL</strain>
    </source>
</reference>
<dbReference type="PANTHER" id="PTHR33050">
    <property type="entry name" value="REVERSE TRANSCRIPTASE DOMAIN-CONTAINING PROTEIN"/>
    <property type="match status" value="1"/>
</dbReference>
<dbReference type="InterPro" id="IPR052055">
    <property type="entry name" value="Hepadnavirus_pol/RT"/>
</dbReference>
<dbReference type="PANTHER" id="PTHR33050:SF7">
    <property type="entry name" value="RIBONUCLEASE H"/>
    <property type="match status" value="1"/>
</dbReference>
<evidence type="ECO:0000313" key="2">
    <source>
        <dbReference type="Proteomes" id="UP000008783"/>
    </source>
</evidence>
<dbReference type="RefSeq" id="XP_003890255.1">
    <property type="nucleotide sequence ID" value="XM_003890206.1"/>
</dbReference>
<dbReference type="InterPro" id="IPR043502">
    <property type="entry name" value="DNA/RNA_pol_sf"/>
</dbReference>
<dbReference type="EMBL" id="DS178271">
    <property type="protein sequence ID" value="EHS62542.1"/>
    <property type="molecule type" value="Genomic_DNA"/>
</dbReference>
<dbReference type="STRING" id="418459.H6QQD0"/>